<dbReference type="PROSITE" id="PS51440">
    <property type="entry name" value="TIM_2"/>
    <property type="match status" value="1"/>
</dbReference>
<dbReference type="InterPro" id="IPR035990">
    <property type="entry name" value="TIM_sf"/>
</dbReference>
<reference evidence="5 6" key="1">
    <citation type="journal article" date="2024" name="Nat. Commun.">
        <title>Phylogenomics reveals the evolutionary origins of lichenization in chlorophyte algae.</title>
        <authorList>
            <person name="Puginier C."/>
            <person name="Libourel C."/>
            <person name="Otte J."/>
            <person name="Skaloud P."/>
            <person name="Haon M."/>
            <person name="Grisel S."/>
            <person name="Petersen M."/>
            <person name="Berrin J.G."/>
            <person name="Delaux P.M."/>
            <person name="Dal Grande F."/>
            <person name="Keller J."/>
        </authorList>
    </citation>
    <scope>NUCLEOTIDE SEQUENCE [LARGE SCALE GENOMIC DNA]</scope>
    <source>
        <strain evidence="5 6">SAG 2145</strain>
    </source>
</reference>
<dbReference type="AlphaFoldDB" id="A0AAW1RJW0"/>
<keyword evidence="6" id="KW-1185">Reference proteome</keyword>
<dbReference type="Gene3D" id="3.20.20.70">
    <property type="entry name" value="Aldolase class I"/>
    <property type="match status" value="1"/>
</dbReference>
<dbReference type="HAMAP" id="MF_00147_B">
    <property type="entry name" value="TIM_B"/>
    <property type="match status" value="1"/>
</dbReference>
<dbReference type="SUPFAM" id="SSF51351">
    <property type="entry name" value="Triosephosphate isomerase (TIM)"/>
    <property type="match status" value="1"/>
</dbReference>
<dbReference type="GO" id="GO:0006094">
    <property type="term" value="P:gluconeogenesis"/>
    <property type="evidence" value="ECO:0007669"/>
    <property type="project" value="TreeGrafter"/>
</dbReference>
<dbReference type="PANTHER" id="PTHR21139">
    <property type="entry name" value="TRIOSEPHOSPHATE ISOMERASE"/>
    <property type="match status" value="1"/>
</dbReference>
<comment type="similarity">
    <text evidence="1">Belongs to the triosephosphate isomerase family.</text>
</comment>
<evidence type="ECO:0000256" key="3">
    <source>
        <dbReference type="ARBA" id="ARBA00023235"/>
    </source>
</evidence>
<evidence type="ECO:0000256" key="4">
    <source>
        <dbReference type="ARBA" id="ARBA00024331"/>
    </source>
</evidence>
<comment type="subunit">
    <text evidence="2">Homodimer.</text>
</comment>
<dbReference type="FunFam" id="3.20.20.70:FF:000025">
    <property type="entry name" value="Triosephosphate isomerase"/>
    <property type="match status" value="1"/>
</dbReference>
<dbReference type="GO" id="GO:0004807">
    <property type="term" value="F:triose-phosphate isomerase activity"/>
    <property type="evidence" value="ECO:0007669"/>
    <property type="project" value="InterPro"/>
</dbReference>
<proteinExistence type="inferred from homology"/>
<dbReference type="InterPro" id="IPR020861">
    <property type="entry name" value="Triosephosphate_isomerase_AS"/>
</dbReference>
<dbReference type="GO" id="GO:0019563">
    <property type="term" value="P:glycerol catabolic process"/>
    <property type="evidence" value="ECO:0007669"/>
    <property type="project" value="TreeGrafter"/>
</dbReference>
<protein>
    <recommendedName>
        <fullName evidence="7">Triosephosphate isomerase</fullName>
    </recommendedName>
</protein>
<keyword evidence="3" id="KW-0413">Isomerase</keyword>
<dbReference type="GO" id="GO:0005829">
    <property type="term" value="C:cytosol"/>
    <property type="evidence" value="ECO:0007669"/>
    <property type="project" value="TreeGrafter"/>
</dbReference>
<dbReference type="GO" id="GO:0006096">
    <property type="term" value="P:glycolytic process"/>
    <property type="evidence" value="ECO:0007669"/>
    <property type="project" value="InterPro"/>
</dbReference>
<dbReference type="InterPro" id="IPR000652">
    <property type="entry name" value="Triosephosphate_isomerase"/>
</dbReference>
<dbReference type="InterPro" id="IPR022896">
    <property type="entry name" value="TrioseP_Isoase_bac/euk"/>
</dbReference>
<dbReference type="GO" id="GO:0046166">
    <property type="term" value="P:glyceraldehyde-3-phosphate biosynthetic process"/>
    <property type="evidence" value="ECO:0007669"/>
    <property type="project" value="TreeGrafter"/>
</dbReference>
<name>A0AAW1RJW0_9CHLO</name>
<dbReference type="Pfam" id="PF00121">
    <property type="entry name" value="TIM"/>
    <property type="match status" value="1"/>
</dbReference>
<dbReference type="NCBIfam" id="TIGR00419">
    <property type="entry name" value="tim"/>
    <property type="match status" value="1"/>
</dbReference>
<sequence>MDGGSRTFFVGGNWKCNGTISSVDKLIDALNSASIPQNVEVVIAPTSLHIARAQEKLQNKGIEISAQNAWVKGNGAYTGEISADMLADAGLKWVILGHSERRSLCHESSQVVAEKTVYCLKQGVKVIVCIGETLAQREAGDTSKVVTEQLGEVAKSLGSDASQWKQVVVAYEPVWAIGTGKVATADQAQEVHQTLRSWLSSNTSSEIAQSTRIIYGGSVSAKNCTELASLPDVDGFLVGGASLKPEFADIIKSGSAKDPSSK</sequence>
<comment type="caution">
    <text evidence="5">The sequence shown here is derived from an EMBL/GenBank/DDBJ whole genome shotgun (WGS) entry which is preliminary data.</text>
</comment>
<dbReference type="Proteomes" id="UP001438707">
    <property type="component" value="Unassembled WGS sequence"/>
</dbReference>
<accession>A0AAW1RJW0</accession>
<evidence type="ECO:0000313" key="5">
    <source>
        <dbReference type="EMBL" id="KAK9833750.1"/>
    </source>
</evidence>
<comment type="pathway">
    <text evidence="4">Carbohydrate biosynthesis.</text>
</comment>
<evidence type="ECO:0000256" key="1">
    <source>
        <dbReference type="ARBA" id="ARBA00007422"/>
    </source>
</evidence>
<evidence type="ECO:0008006" key="7">
    <source>
        <dbReference type="Google" id="ProtNLM"/>
    </source>
</evidence>
<evidence type="ECO:0000313" key="6">
    <source>
        <dbReference type="Proteomes" id="UP001438707"/>
    </source>
</evidence>
<evidence type="ECO:0000256" key="2">
    <source>
        <dbReference type="ARBA" id="ARBA00011738"/>
    </source>
</evidence>
<dbReference type="PANTHER" id="PTHR21139:SF2">
    <property type="entry name" value="TRIOSEPHOSPHATE ISOMERASE"/>
    <property type="match status" value="1"/>
</dbReference>
<dbReference type="CDD" id="cd00311">
    <property type="entry name" value="TIM"/>
    <property type="match status" value="1"/>
</dbReference>
<dbReference type="PROSITE" id="PS00171">
    <property type="entry name" value="TIM_1"/>
    <property type="match status" value="1"/>
</dbReference>
<gene>
    <name evidence="5" type="ORF">WJX74_004936</name>
</gene>
<dbReference type="InterPro" id="IPR013785">
    <property type="entry name" value="Aldolase_TIM"/>
</dbReference>
<organism evidence="5 6">
    <name type="scientific">Apatococcus lobatus</name>
    <dbReference type="NCBI Taxonomy" id="904363"/>
    <lineage>
        <taxon>Eukaryota</taxon>
        <taxon>Viridiplantae</taxon>
        <taxon>Chlorophyta</taxon>
        <taxon>core chlorophytes</taxon>
        <taxon>Trebouxiophyceae</taxon>
        <taxon>Chlorellales</taxon>
        <taxon>Chlorellaceae</taxon>
        <taxon>Apatococcus</taxon>
    </lineage>
</organism>
<dbReference type="EMBL" id="JALJOS010000010">
    <property type="protein sequence ID" value="KAK9833750.1"/>
    <property type="molecule type" value="Genomic_DNA"/>
</dbReference>